<comment type="caution">
    <text evidence="1">The sequence shown here is derived from an EMBL/GenBank/DDBJ whole genome shotgun (WGS) entry which is preliminary data.</text>
</comment>
<sequence length="322" mass="35939">MTCTLDSTVMCILEPQMFVHWLLLHRVASVTSHLVVCHSLRVSLQVCYWLSAVQGVSNHLRSNCKVNFSVHGNWVFELDEGAEKENIPNTNLDVVKCNEINGNPVMRERHVTVMLQRVSENFHQHFLRKDVRNINSTVSLLASHQGEPVSIPGRVTPGFSQEEIVPDDAAGRRIFSGISRFPRLCIPAPLQYHYISPSSALKTLVLRAAYISQLNATLWGGELGVGGGEVFTTYRSRGAFSVSPRKWLVDTPPCESTFDQTVFYVYTHTHSPEAPLAIKAVHDKVRTFENDLRKKKTATLPAYTSTGAPSDMRPVKLVATDV</sequence>
<proteinExistence type="predicted"/>
<dbReference type="Proteomes" id="UP001159363">
    <property type="component" value="Chromosome 15"/>
</dbReference>
<keyword evidence="2" id="KW-1185">Reference proteome</keyword>
<gene>
    <name evidence="1" type="ORF">PR048_032365</name>
</gene>
<evidence type="ECO:0000313" key="1">
    <source>
        <dbReference type="EMBL" id="KAJ8866522.1"/>
    </source>
</evidence>
<organism evidence="1 2">
    <name type="scientific">Dryococelus australis</name>
    <dbReference type="NCBI Taxonomy" id="614101"/>
    <lineage>
        <taxon>Eukaryota</taxon>
        <taxon>Metazoa</taxon>
        <taxon>Ecdysozoa</taxon>
        <taxon>Arthropoda</taxon>
        <taxon>Hexapoda</taxon>
        <taxon>Insecta</taxon>
        <taxon>Pterygota</taxon>
        <taxon>Neoptera</taxon>
        <taxon>Polyneoptera</taxon>
        <taxon>Phasmatodea</taxon>
        <taxon>Verophasmatodea</taxon>
        <taxon>Anareolatae</taxon>
        <taxon>Phasmatidae</taxon>
        <taxon>Eurycanthinae</taxon>
        <taxon>Dryococelus</taxon>
    </lineage>
</organism>
<accession>A0ABQ9G378</accession>
<name>A0ABQ9G378_9NEOP</name>
<dbReference type="EMBL" id="JARBHB010000016">
    <property type="protein sequence ID" value="KAJ8866522.1"/>
    <property type="molecule type" value="Genomic_DNA"/>
</dbReference>
<protein>
    <submittedName>
        <fullName evidence="1">Uncharacterized protein</fullName>
    </submittedName>
</protein>
<reference evidence="1 2" key="1">
    <citation type="submission" date="2023-02" db="EMBL/GenBank/DDBJ databases">
        <title>LHISI_Scaffold_Assembly.</title>
        <authorList>
            <person name="Stuart O.P."/>
            <person name="Cleave R."/>
            <person name="Magrath M.J.L."/>
            <person name="Mikheyev A.S."/>
        </authorList>
    </citation>
    <scope>NUCLEOTIDE SEQUENCE [LARGE SCALE GENOMIC DNA]</scope>
    <source>
        <strain evidence="1">Daus_M_001</strain>
        <tissue evidence="1">Leg muscle</tissue>
    </source>
</reference>
<evidence type="ECO:0000313" key="2">
    <source>
        <dbReference type="Proteomes" id="UP001159363"/>
    </source>
</evidence>